<feature type="binding site" evidence="4">
    <location>
        <position position="102"/>
    </location>
    <ligand>
        <name>pyridoxal 5'-phosphate</name>
        <dbReference type="ChEBI" id="CHEBI:597326"/>
    </ligand>
</feature>
<feature type="binding site" evidence="4">
    <location>
        <position position="232"/>
    </location>
    <ligand>
        <name>pyridoxal 5'-phosphate</name>
        <dbReference type="ChEBI" id="CHEBI:597326"/>
    </ligand>
</feature>
<dbReference type="EMBL" id="LN890655">
    <property type="protein sequence ID" value="CUS04936.2"/>
    <property type="molecule type" value="Genomic_DNA"/>
</dbReference>
<dbReference type="GO" id="GO:0030170">
    <property type="term" value="F:pyridoxal phosphate binding"/>
    <property type="evidence" value="ECO:0007669"/>
    <property type="project" value="UniProtKB-UniRule"/>
</dbReference>
<dbReference type="KEGG" id="pbf:CFX0092_A3058"/>
<dbReference type="SUPFAM" id="SSF53383">
    <property type="entry name" value="PLP-dependent transferases"/>
    <property type="match status" value="1"/>
</dbReference>
<dbReference type="Gene3D" id="3.90.1150.10">
    <property type="entry name" value="Aspartate Aminotransferase, domain 1"/>
    <property type="match status" value="1"/>
</dbReference>
<dbReference type="UniPathway" id="UPA00334">
    <property type="reaction ID" value="UER00455"/>
</dbReference>
<comment type="cofactor">
    <cofactor evidence="4 6">
        <name>pyridoxal 5'-phosphate</name>
        <dbReference type="ChEBI" id="CHEBI:597326"/>
    </cofactor>
</comment>
<name>A0A160T4E6_9CHLR</name>
<comment type="similarity">
    <text evidence="4 6">Belongs to the kynureninase family.</text>
</comment>
<feature type="binding site" evidence="4">
    <location>
        <position position="210"/>
    </location>
    <ligand>
        <name>pyridoxal 5'-phosphate</name>
        <dbReference type="ChEBI" id="CHEBI:597326"/>
    </ligand>
</feature>
<dbReference type="UniPathway" id="UPA00253">
    <property type="reaction ID" value="UER00329"/>
</dbReference>
<dbReference type="GO" id="GO:0009435">
    <property type="term" value="P:NAD+ biosynthetic process"/>
    <property type="evidence" value="ECO:0007669"/>
    <property type="project" value="UniProtKB-UniRule"/>
</dbReference>
<comment type="subunit">
    <text evidence="4 6">Homodimer.</text>
</comment>
<dbReference type="Pfam" id="PF22580">
    <property type="entry name" value="KYNU_C"/>
    <property type="match status" value="1"/>
</dbReference>
<dbReference type="HAMAP" id="MF_01970">
    <property type="entry name" value="Kynureninase"/>
    <property type="match status" value="1"/>
</dbReference>
<dbReference type="InterPro" id="IPR010111">
    <property type="entry name" value="Kynureninase"/>
</dbReference>
<dbReference type="Gene3D" id="3.40.640.10">
    <property type="entry name" value="Type I PLP-dependent aspartate aminotransferase-like (Major domain)"/>
    <property type="match status" value="1"/>
</dbReference>
<dbReference type="PANTHER" id="PTHR14084:SF0">
    <property type="entry name" value="KYNURENINASE"/>
    <property type="match status" value="1"/>
</dbReference>
<feature type="binding site" evidence="4">
    <location>
        <position position="103"/>
    </location>
    <ligand>
        <name>pyridoxal 5'-phosphate</name>
        <dbReference type="ChEBI" id="CHEBI:597326"/>
    </ligand>
</feature>
<comment type="pathway">
    <text evidence="4 6">Cofactor biosynthesis; NAD(+) biosynthesis; quinolinate from L-kynurenine: step 2/3.</text>
</comment>
<evidence type="ECO:0000313" key="8">
    <source>
        <dbReference type="Proteomes" id="UP000215027"/>
    </source>
</evidence>
<dbReference type="InterPro" id="IPR015422">
    <property type="entry name" value="PyrdxlP-dep_Trfase_small"/>
</dbReference>
<feature type="binding site" evidence="4">
    <location>
        <position position="207"/>
    </location>
    <ligand>
        <name>pyridoxal 5'-phosphate</name>
        <dbReference type="ChEBI" id="CHEBI:597326"/>
    </ligand>
</feature>
<evidence type="ECO:0000256" key="1">
    <source>
        <dbReference type="ARBA" id="ARBA00022642"/>
    </source>
</evidence>
<reference evidence="7" key="1">
    <citation type="submission" date="2016-01" db="EMBL/GenBank/DDBJ databases">
        <authorList>
            <person name="Mcilroy J.S."/>
            <person name="Karst M S."/>
            <person name="Albertsen M."/>
        </authorList>
    </citation>
    <scope>NUCLEOTIDE SEQUENCE</scope>
    <source>
        <strain evidence="7">Cfx-K</strain>
    </source>
</reference>
<evidence type="ECO:0000256" key="5">
    <source>
        <dbReference type="NCBIfam" id="TIGR01814"/>
    </source>
</evidence>
<evidence type="ECO:0000256" key="3">
    <source>
        <dbReference type="ARBA" id="ARBA00022898"/>
    </source>
</evidence>
<comment type="function">
    <text evidence="4 6">Catalyzes the cleavage of L-kynurenine (L-Kyn) and L-3-hydroxykynurenine (L-3OHKyn) into anthranilic acid (AA) and 3-hydroxyanthranilic acid (3-OHAA), respectively.</text>
</comment>
<dbReference type="Proteomes" id="UP000215027">
    <property type="component" value="Chromosome I"/>
</dbReference>
<dbReference type="InterPro" id="IPR015421">
    <property type="entry name" value="PyrdxlP-dep_Trfase_major"/>
</dbReference>
<dbReference type="PANTHER" id="PTHR14084">
    <property type="entry name" value="KYNURENINASE"/>
    <property type="match status" value="1"/>
</dbReference>
<feature type="binding site" evidence="4">
    <location>
        <position position="288"/>
    </location>
    <ligand>
        <name>pyridoxal 5'-phosphate</name>
        <dbReference type="ChEBI" id="CHEBI:597326"/>
    </ligand>
</feature>
<dbReference type="PIRSF" id="PIRSF038800">
    <property type="entry name" value="KYNU"/>
    <property type="match status" value="1"/>
</dbReference>
<dbReference type="GO" id="GO:0005737">
    <property type="term" value="C:cytoplasm"/>
    <property type="evidence" value="ECO:0007669"/>
    <property type="project" value="UniProtKB-UniRule"/>
</dbReference>
<comment type="pathway">
    <text evidence="4 6">Amino-acid degradation; L-kynurenine degradation; L-alanine and anthranilate from L-kynurenine: step 1/1.</text>
</comment>
<dbReference type="RefSeq" id="WP_095044206.1">
    <property type="nucleotide sequence ID" value="NZ_LN890655.1"/>
</dbReference>
<feature type="binding site" evidence="4">
    <location>
        <position position="262"/>
    </location>
    <ligand>
        <name>pyridoxal 5'-phosphate</name>
        <dbReference type="ChEBI" id="CHEBI:597326"/>
    </ligand>
</feature>
<keyword evidence="8" id="KW-1185">Reference proteome</keyword>
<keyword evidence="3 4" id="KW-0663">Pyridoxal phosphate</keyword>
<comment type="catalytic activity">
    <reaction evidence="6">
        <text>3-hydroxy-L-kynurenine + H2O = 3-hydroxyanthranilate + L-alanine + H(+)</text>
        <dbReference type="Rhea" id="RHEA:25143"/>
        <dbReference type="ChEBI" id="CHEBI:15377"/>
        <dbReference type="ChEBI" id="CHEBI:15378"/>
        <dbReference type="ChEBI" id="CHEBI:36559"/>
        <dbReference type="ChEBI" id="CHEBI:57972"/>
        <dbReference type="ChEBI" id="CHEBI:58125"/>
        <dbReference type="EC" id="3.7.1.3"/>
    </reaction>
</comment>
<evidence type="ECO:0000256" key="6">
    <source>
        <dbReference type="PIRNR" id="PIRNR038800"/>
    </source>
</evidence>
<comment type="caution">
    <text evidence="4">Lacks conserved residue(s) required for the propagation of feature annotation.</text>
</comment>
<dbReference type="GO" id="GO:0019805">
    <property type="term" value="P:quinolinate biosynthetic process"/>
    <property type="evidence" value="ECO:0007669"/>
    <property type="project" value="UniProtKB-UniRule"/>
</dbReference>
<accession>A0A160T4E6</accession>
<dbReference type="OrthoDB" id="9812626at2"/>
<feature type="binding site" evidence="4">
    <location>
        <begin position="130"/>
        <end position="133"/>
    </location>
    <ligand>
        <name>pyridoxal 5'-phosphate</name>
        <dbReference type="ChEBI" id="CHEBI:597326"/>
    </ligand>
</feature>
<evidence type="ECO:0000313" key="7">
    <source>
        <dbReference type="EMBL" id="CUS04936.2"/>
    </source>
</evidence>
<organism evidence="7 8">
    <name type="scientific">Candidatus Promineifilum breve</name>
    <dbReference type="NCBI Taxonomy" id="1806508"/>
    <lineage>
        <taxon>Bacteria</taxon>
        <taxon>Bacillati</taxon>
        <taxon>Chloroflexota</taxon>
        <taxon>Ardenticatenia</taxon>
        <taxon>Candidatus Promineifilales</taxon>
        <taxon>Candidatus Promineifilaceae</taxon>
        <taxon>Candidatus Promineifilum</taxon>
    </lineage>
</organism>
<sequence length="422" mass="45793">MSVAASFSLAAARQLDAADPLTAFRERFVIDDPDLIYLDGNSLGRLPRATVARLDEVIQREWGQRLVRSWGEGWFEAAGRIGDKIARLVGAAEGEVILADSTSVNLYKLTLAALAARPDRQTILTDDLNFPSDLYILQSAAALTGRRVRVIPAADGIHGPAEAICAAINDDTALVSLSHTVFKSGYVYDMATITAAAHRAGALALWDLSHSAGSVLVDLHGAAADLAVGCTYKYLNGGPGAPAFLYVRGDLQGALDNPISGWIGQRDPFDFALDYAPAAGRQRFLSGTPPILSLAAVEPGVELLLEAGMAEVRARSVRLSEYLLALYDERLASLGFRLNSPRDPARRGSHISLGHEEGLRINLALIRDVNVLPDFRRPDNIRLGIAPLYTTFSELYEAVERLRRVVVERLYERHDAADLRVT</sequence>
<dbReference type="GO" id="GO:0043420">
    <property type="term" value="P:anthranilate metabolic process"/>
    <property type="evidence" value="ECO:0007669"/>
    <property type="project" value="TreeGrafter"/>
</dbReference>
<dbReference type="NCBIfam" id="TIGR01814">
    <property type="entry name" value="kynureninase"/>
    <property type="match status" value="1"/>
</dbReference>
<proteinExistence type="inferred from homology"/>
<keyword evidence="2 4" id="KW-0378">Hydrolase</keyword>
<dbReference type="EC" id="3.7.1.3" evidence="4 5"/>
<dbReference type="AlphaFoldDB" id="A0A160T4E6"/>
<evidence type="ECO:0000256" key="2">
    <source>
        <dbReference type="ARBA" id="ARBA00022801"/>
    </source>
</evidence>
<keyword evidence="1 4" id="KW-0662">Pyridine nucleotide biosynthesis</keyword>
<dbReference type="GO" id="GO:0019441">
    <property type="term" value="P:L-tryptophan catabolic process to kynurenine"/>
    <property type="evidence" value="ECO:0007669"/>
    <property type="project" value="TreeGrafter"/>
</dbReference>
<dbReference type="InterPro" id="IPR015424">
    <property type="entry name" value="PyrdxlP-dep_Trfase"/>
</dbReference>
<gene>
    <name evidence="4 7" type="primary">kynU</name>
    <name evidence="7" type="ORF">CFX0092_A3058</name>
</gene>
<evidence type="ECO:0000256" key="4">
    <source>
        <dbReference type="HAMAP-Rule" id="MF_01970"/>
    </source>
</evidence>
<dbReference type="GO" id="GO:0097053">
    <property type="term" value="P:L-kynurenine catabolic process"/>
    <property type="evidence" value="ECO:0007669"/>
    <property type="project" value="UniProtKB-UniRule"/>
</dbReference>
<protein>
    <recommendedName>
        <fullName evidence="4 5">Kynureninase</fullName>
        <ecNumber evidence="4 5">3.7.1.3</ecNumber>
    </recommendedName>
    <alternativeName>
        <fullName evidence="4">L-kynurenine hydrolase</fullName>
    </alternativeName>
</protein>
<feature type="modified residue" description="N6-(pyridoxal phosphate)lysine" evidence="4">
    <location>
        <position position="233"/>
    </location>
</feature>
<comment type="catalytic activity">
    <reaction evidence="4 6">
        <text>L-kynurenine + H2O = anthranilate + L-alanine + H(+)</text>
        <dbReference type="Rhea" id="RHEA:16813"/>
        <dbReference type="ChEBI" id="CHEBI:15377"/>
        <dbReference type="ChEBI" id="CHEBI:15378"/>
        <dbReference type="ChEBI" id="CHEBI:16567"/>
        <dbReference type="ChEBI" id="CHEBI:57959"/>
        <dbReference type="ChEBI" id="CHEBI:57972"/>
        <dbReference type="EC" id="3.7.1.3"/>
    </reaction>
</comment>
<dbReference type="GO" id="GO:0030429">
    <property type="term" value="F:kynureninase activity"/>
    <property type="evidence" value="ECO:0007669"/>
    <property type="project" value="UniProtKB-UniRule"/>
</dbReference>